<dbReference type="AlphaFoldDB" id="A0ABD3HCG9"/>
<comment type="similarity">
    <text evidence="3">Belongs to the TRAFAC class myosin-kinesin ATPase superfamily. Kinesin family.</text>
</comment>
<dbReference type="PROSITE" id="PS50067">
    <property type="entry name" value="KINESIN_MOTOR_2"/>
    <property type="match status" value="1"/>
</dbReference>
<evidence type="ECO:0000256" key="1">
    <source>
        <dbReference type="ARBA" id="ARBA00023054"/>
    </source>
</evidence>
<comment type="caution">
    <text evidence="3">Lacks conserved residue(s) required for the propagation of feature annotation.</text>
</comment>
<evidence type="ECO:0000259" key="4">
    <source>
        <dbReference type="PROSITE" id="PS50067"/>
    </source>
</evidence>
<name>A0ABD3HCG9_9MARC</name>
<proteinExistence type="inferred from homology"/>
<sequence>MSGCERNYDFGDLINCASGLNRLAALEFGKEGLQLGGKHVKQETIWGKLHPRPPGVNELNLANFAKLETDSDIIEALMTGLKEAQSCLIKLNMAPHSHVRDQTWWRTPWVKEKESEIFGKTQIMEETIQEMDEENLEDSGVDLSTDLWDITSPSNMHADVDEEDVGDDLSFIGHETQHVMTEVLNNALSGEPECHVDPMVTHEGNRIYKASLVSLLVGHQLMRWTRPFWADIYLCVFGPEANTRDVYEAHTRKVISLTIQGFNGKLTRDSSREFVLRVSYMEIYNEDIKDLLIPDNRKLQIHGSTERGIFVAGLSEKTVESAEHALHLMEIGEANHHFGETSMNVHSSRSHTVFRMVIKSKARNENISSDREFWQETDPIRVSNLCFHLMFNLLGASCWLCTLLIDMCPLLNLVDLAGSERVNKTRAEGARLKEGRHINKSLMALRNVIKELSDGVVKQG</sequence>
<evidence type="ECO:0000256" key="2">
    <source>
        <dbReference type="ARBA" id="ARBA00023175"/>
    </source>
</evidence>
<dbReference type="EMBL" id="JBJQOH010000004">
    <property type="protein sequence ID" value="KAL3688152.1"/>
    <property type="molecule type" value="Genomic_DNA"/>
</dbReference>
<evidence type="ECO:0000256" key="3">
    <source>
        <dbReference type="PROSITE-ProRule" id="PRU00283"/>
    </source>
</evidence>
<dbReference type="InterPro" id="IPR027417">
    <property type="entry name" value="P-loop_NTPase"/>
</dbReference>
<dbReference type="PANTHER" id="PTHR47968">
    <property type="entry name" value="CENTROMERE PROTEIN E"/>
    <property type="match status" value="1"/>
</dbReference>
<feature type="domain" description="Kinesin motor" evidence="4">
    <location>
        <begin position="259"/>
        <end position="460"/>
    </location>
</feature>
<dbReference type="InterPro" id="IPR001752">
    <property type="entry name" value="Kinesin_motor_dom"/>
</dbReference>
<accession>A0ABD3HCG9</accession>
<dbReference type="SUPFAM" id="SSF52540">
    <property type="entry name" value="P-loop containing nucleoside triphosphate hydrolases"/>
    <property type="match status" value="1"/>
</dbReference>
<dbReference type="SMART" id="SM00129">
    <property type="entry name" value="KISc"/>
    <property type="match status" value="1"/>
</dbReference>
<keyword evidence="6" id="KW-1185">Reference proteome</keyword>
<dbReference type="InterPro" id="IPR027640">
    <property type="entry name" value="Kinesin-like_fam"/>
</dbReference>
<dbReference type="Proteomes" id="UP001633002">
    <property type="component" value="Unassembled WGS sequence"/>
</dbReference>
<keyword evidence="1" id="KW-0175">Coiled coil</keyword>
<dbReference type="PANTHER" id="PTHR47968:SF75">
    <property type="entry name" value="CENTROMERE-ASSOCIATED PROTEIN E"/>
    <property type="match status" value="1"/>
</dbReference>
<evidence type="ECO:0000313" key="5">
    <source>
        <dbReference type="EMBL" id="KAL3688152.1"/>
    </source>
</evidence>
<protein>
    <recommendedName>
        <fullName evidence="4">Kinesin motor domain-containing protein</fullName>
    </recommendedName>
</protein>
<evidence type="ECO:0000313" key="6">
    <source>
        <dbReference type="Proteomes" id="UP001633002"/>
    </source>
</evidence>
<keyword evidence="2" id="KW-0505">Motor protein</keyword>
<dbReference type="InterPro" id="IPR036961">
    <property type="entry name" value="Kinesin_motor_dom_sf"/>
</dbReference>
<gene>
    <name evidence="5" type="ORF">R1sor_014461</name>
</gene>
<reference evidence="5 6" key="1">
    <citation type="submission" date="2024-09" db="EMBL/GenBank/DDBJ databases">
        <title>Chromosome-scale assembly of Riccia sorocarpa.</title>
        <authorList>
            <person name="Paukszto L."/>
        </authorList>
    </citation>
    <scope>NUCLEOTIDE SEQUENCE [LARGE SCALE GENOMIC DNA]</scope>
    <source>
        <strain evidence="5">LP-2024</strain>
        <tissue evidence="5">Aerial parts of the thallus</tissue>
    </source>
</reference>
<comment type="caution">
    <text evidence="5">The sequence shown here is derived from an EMBL/GenBank/DDBJ whole genome shotgun (WGS) entry which is preliminary data.</text>
</comment>
<organism evidence="5 6">
    <name type="scientific">Riccia sorocarpa</name>
    <dbReference type="NCBI Taxonomy" id="122646"/>
    <lineage>
        <taxon>Eukaryota</taxon>
        <taxon>Viridiplantae</taxon>
        <taxon>Streptophyta</taxon>
        <taxon>Embryophyta</taxon>
        <taxon>Marchantiophyta</taxon>
        <taxon>Marchantiopsida</taxon>
        <taxon>Marchantiidae</taxon>
        <taxon>Marchantiales</taxon>
        <taxon>Ricciaceae</taxon>
        <taxon>Riccia</taxon>
    </lineage>
</organism>
<dbReference type="Pfam" id="PF00225">
    <property type="entry name" value="Kinesin"/>
    <property type="match status" value="1"/>
</dbReference>
<dbReference type="Gene3D" id="3.40.850.10">
    <property type="entry name" value="Kinesin motor domain"/>
    <property type="match status" value="1"/>
</dbReference>